<sequence>MLTDEQRRAFDEQGLLRLPGAVPRAEAERMAERIHAALATEEVARHNSDNEWLRTRPGGFKQLKKEGAFDAVLDSDVPAALDELFGVDAWTRPRGWGNPAVTYTTDAEWELPTGSWHVDMPPTEDGRSRSVTVFVILTELRPRGGGTLIVTGSHQLVRRFGQPDVHNRAQRRILGAIHPWLADLWGRKPLPDRRRRYVENGAVIEGVPVQVVELTGDPGDTFLMRGDTFHAVAPNALVEPRTMLIKGIPLQSPA</sequence>
<reference evidence="2" key="1">
    <citation type="journal article" date="2019" name="Int. J. Syst. Evol. Microbiol.">
        <title>The Global Catalogue of Microorganisms (GCM) 10K type strain sequencing project: providing services to taxonomists for standard genome sequencing and annotation.</title>
        <authorList>
            <consortium name="The Broad Institute Genomics Platform"/>
            <consortium name="The Broad Institute Genome Sequencing Center for Infectious Disease"/>
            <person name="Wu L."/>
            <person name="Ma J."/>
        </authorList>
    </citation>
    <scope>NUCLEOTIDE SEQUENCE [LARGE SCALE GENOMIC DNA]</scope>
    <source>
        <strain evidence="2">CGMCC 4.7241</strain>
    </source>
</reference>
<keyword evidence="1" id="KW-0560">Oxidoreductase</keyword>
<comment type="caution">
    <text evidence="1">The sequence shown here is derived from an EMBL/GenBank/DDBJ whole genome shotgun (WGS) entry which is preliminary data.</text>
</comment>
<dbReference type="SUPFAM" id="SSF51197">
    <property type="entry name" value="Clavaminate synthase-like"/>
    <property type="match status" value="1"/>
</dbReference>
<dbReference type="Proteomes" id="UP001595699">
    <property type="component" value="Unassembled WGS sequence"/>
</dbReference>
<organism evidence="1 2">
    <name type="scientific">Tenggerimyces flavus</name>
    <dbReference type="NCBI Taxonomy" id="1708749"/>
    <lineage>
        <taxon>Bacteria</taxon>
        <taxon>Bacillati</taxon>
        <taxon>Actinomycetota</taxon>
        <taxon>Actinomycetes</taxon>
        <taxon>Propionibacteriales</taxon>
        <taxon>Nocardioidaceae</taxon>
        <taxon>Tenggerimyces</taxon>
    </lineage>
</organism>
<evidence type="ECO:0000313" key="2">
    <source>
        <dbReference type="Proteomes" id="UP001595699"/>
    </source>
</evidence>
<dbReference type="EMBL" id="JBHRZH010000009">
    <property type="protein sequence ID" value="MFC3761617.1"/>
    <property type="molecule type" value="Genomic_DNA"/>
</dbReference>
<gene>
    <name evidence="1" type="ORF">ACFOUW_12290</name>
</gene>
<dbReference type="GO" id="GO:0051213">
    <property type="term" value="F:dioxygenase activity"/>
    <property type="evidence" value="ECO:0007669"/>
    <property type="project" value="UniProtKB-KW"/>
</dbReference>
<proteinExistence type="predicted"/>
<dbReference type="Gene3D" id="2.60.120.620">
    <property type="entry name" value="q2cbj1_9rhob like domain"/>
    <property type="match status" value="1"/>
</dbReference>
<accession>A0ABV7Y9P1</accession>
<dbReference type="Pfam" id="PF05721">
    <property type="entry name" value="PhyH"/>
    <property type="match status" value="1"/>
</dbReference>
<dbReference type="RefSeq" id="WP_205114165.1">
    <property type="nucleotide sequence ID" value="NZ_JAFBCM010000001.1"/>
</dbReference>
<protein>
    <submittedName>
        <fullName evidence="1">Phytanoyl-CoA dioxygenase family protein</fullName>
    </submittedName>
</protein>
<name>A0ABV7Y9P1_9ACTN</name>
<keyword evidence="1" id="KW-0223">Dioxygenase</keyword>
<keyword evidence="2" id="KW-1185">Reference proteome</keyword>
<evidence type="ECO:0000313" key="1">
    <source>
        <dbReference type="EMBL" id="MFC3761617.1"/>
    </source>
</evidence>
<dbReference type="InterPro" id="IPR008775">
    <property type="entry name" value="Phytyl_CoA_dOase-like"/>
</dbReference>